<feature type="signal peptide" evidence="5">
    <location>
        <begin position="1"/>
        <end position="20"/>
    </location>
</feature>
<keyword evidence="3" id="KW-0274">FAD</keyword>
<dbReference type="GO" id="GO:0016491">
    <property type="term" value="F:oxidoreductase activity"/>
    <property type="evidence" value="ECO:0007669"/>
    <property type="project" value="UniProtKB-KW"/>
</dbReference>
<evidence type="ECO:0000259" key="6">
    <source>
        <dbReference type="PROSITE" id="PS51387"/>
    </source>
</evidence>
<dbReference type="Proteomes" id="UP000226031">
    <property type="component" value="Unassembled WGS sequence"/>
</dbReference>
<dbReference type="InterPro" id="IPR050416">
    <property type="entry name" value="FAD-linked_Oxidoreductase"/>
</dbReference>
<dbReference type="AlphaFoldDB" id="A0A2B7YZS0"/>
<dbReference type="InterPro" id="IPR016167">
    <property type="entry name" value="FAD-bd_PCMH_sub1"/>
</dbReference>
<evidence type="ECO:0000313" key="7">
    <source>
        <dbReference type="EMBL" id="PGH29604.1"/>
    </source>
</evidence>
<feature type="chain" id="PRO_5013401302" description="FAD-binding PCMH-type domain-containing protein" evidence="5">
    <location>
        <begin position="21"/>
        <end position="501"/>
    </location>
</feature>
<dbReference type="VEuPathDB" id="FungiDB:EMCG_09202"/>
<dbReference type="SUPFAM" id="SSF56176">
    <property type="entry name" value="FAD-binding/transporter-associated domain-like"/>
    <property type="match status" value="1"/>
</dbReference>
<keyword evidence="2" id="KW-0285">Flavoprotein</keyword>
<evidence type="ECO:0000256" key="2">
    <source>
        <dbReference type="ARBA" id="ARBA00022630"/>
    </source>
</evidence>
<name>A0A2B7YZS0_9EURO</name>
<evidence type="ECO:0000256" key="3">
    <source>
        <dbReference type="ARBA" id="ARBA00022827"/>
    </source>
</evidence>
<keyword evidence="4" id="KW-0560">Oxidoreductase</keyword>
<dbReference type="Gene3D" id="3.30.465.10">
    <property type="match status" value="1"/>
</dbReference>
<dbReference type="InterPro" id="IPR016169">
    <property type="entry name" value="FAD-bd_PCMH_sub2"/>
</dbReference>
<gene>
    <name evidence="7" type="ORF">GX50_07637</name>
</gene>
<evidence type="ECO:0000313" key="8">
    <source>
        <dbReference type="Proteomes" id="UP000226031"/>
    </source>
</evidence>
<keyword evidence="5" id="KW-0732">Signal</keyword>
<comment type="caution">
    <text evidence="7">The sequence shown here is derived from an EMBL/GenBank/DDBJ whole genome shotgun (WGS) entry which is preliminary data.</text>
</comment>
<dbReference type="InterPro" id="IPR036318">
    <property type="entry name" value="FAD-bd_PCMH-like_sf"/>
</dbReference>
<dbReference type="STRING" id="73230.A0A2B7YZS0"/>
<feature type="domain" description="FAD-binding PCMH-type" evidence="6">
    <location>
        <begin position="65"/>
        <end position="236"/>
    </location>
</feature>
<proteinExistence type="inferred from homology"/>
<dbReference type="Gene3D" id="3.30.43.10">
    <property type="entry name" value="Uridine Diphospho-n-acetylenolpyruvylglucosamine Reductase, domain 2"/>
    <property type="match status" value="1"/>
</dbReference>
<accession>A0A2B7YZS0</accession>
<dbReference type="EMBL" id="PDND01000226">
    <property type="protein sequence ID" value="PGH29604.1"/>
    <property type="molecule type" value="Genomic_DNA"/>
</dbReference>
<dbReference type="Gene3D" id="3.40.462.20">
    <property type="match status" value="1"/>
</dbReference>
<protein>
    <recommendedName>
        <fullName evidence="6">FAD-binding PCMH-type domain-containing protein</fullName>
    </recommendedName>
</protein>
<evidence type="ECO:0000256" key="4">
    <source>
        <dbReference type="ARBA" id="ARBA00023002"/>
    </source>
</evidence>
<sequence length="501" mass="54203">MVGIIARLGLLFAFVGLCLALESADSVSYPKDVCSRIGKRYPGTVFRPGNETYQYENENYYSPMSPSSPICVFVPYNAYEVAGAVKILAASNTKFAVRGAGHMPIPGYANTDGGVLIVFTRMKQLQLSRDKSFVSVGPGNRWVNVYEYLEPHGLVVLGGRVGSVGVPGLLLGGGISFYSNQHGFAANNVIAYEVVLASGKIIAATSTENSDLFWALKGGGNSFGIVTRFDLVTFDSPKICGGILVHDGAPHDEFLSAVTHFAQDGSNDAKAAIIPTITLIPSQSVTAYISFLFYDGEECDQPALSDFTAIPTVNNTYCHTTLAKFAAEQDAFSSSGSSRRSFHVVSSLATAEAAEIVHHIFVSSVKDGLSDIPDLTTSIAFQPMTKRFVEEGIRKGGNPQGIDASKAPYFWIIQAITWPDAKYDQRIAEYRKSTAAKMDEKLAAAGQKADYKYLNDADKGQKVFENYGGDNLAKLKQIRAKYDPTRLYTDSLTGGWKVEHA</sequence>
<dbReference type="PROSITE" id="PS51387">
    <property type="entry name" value="FAD_PCMH"/>
    <property type="match status" value="1"/>
</dbReference>
<evidence type="ECO:0000256" key="5">
    <source>
        <dbReference type="SAM" id="SignalP"/>
    </source>
</evidence>
<dbReference type="PANTHER" id="PTHR42973:SF53">
    <property type="entry name" value="FAD-BINDING PCMH-TYPE DOMAIN-CONTAINING PROTEIN-RELATED"/>
    <property type="match status" value="1"/>
</dbReference>
<dbReference type="InterPro" id="IPR016166">
    <property type="entry name" value="FAD-bd_PCMH"/>
</dbReference>
<evidence type="ECO:0000256" key="1">
    <source>
        <dbReference type="ARBA" id="ARBA00005466"/>
    </source>
</evidence>
<organism evidence="7 8">
    <name type="scientific">[Emmonsia] crescens</name>
    <dbReference type="NCBI Taxonomy" id="73230"/>
    <lineage>
        <taxon>Eukaryota</taxon>
        <taxon>Fungi</taxon>
        <taxon>Dikarya</taxon>
        <taxon>Ascomycota</taxon>
        <taxon>Pezizomycotina</taxon>
        <taxon>Eurotiomycetes</taxon>
        <taxon>Eurotiomycetidae</taxon>
        <taxon>Onygenales</taxon>
        <taxon>Ajellomycetaceae</taxon>
        <taxon>Emergomyces</taxon>
    </lineage>
</organism>
<dbReference type="PANTHER" id="PTHR42973">
    <property type="entry name" value="BINDING OXIDOREDUCTASE, PUTATIVE (AFU_ORTHOLOGUE AFUA_1G17690)-RELATED"/>
    <property type="match status" value="1"/>
</dbReference>
<reference evidence="7 8" key="1">
    <citation type="submission" date="2017-10" db="EMBL/GenBank/DDBJ databases">
        <title>Comparative genomics in systemic dimorphic fungi from Ajellomycetaceae.</title>
        <authorList>
            <person name="Munoz J.F."/>
            <person name="Mcewen J.G."/>
            <person name="Clay O.K."/>
            <person name="Cuomo C.A."/>
        </authorList>
    </citation>
    <scope>NUCLEOTIDE SEQUENCE [LARGE SCALE GENOMIC DNA]</scope>
    <source>
        <strain evidence="7 8">UAMH4076</strain>
    </source>
</reference>
<dbReference type="InterPro" id="IPR006094">
    <property type="entry name" value="Oxid_FAD_bind_N"/>
</dbReference>
<keyword evidence="8" id="KW-1185">Reference proteome</keyword>
<comment type="similarity">
    <text evidence="1">Belongs to the oxygen-dependent FAD-linked oxidoreductase family.</text>
</comment>
<dbReference type="GO" id="GO:0071949">
    <property type="term" value="F:FAD binding"/>
    <property type="evidence" value="ECO:0007669"/>
    <property type="project" value="InterPro"/>
</dbReference>
<dbReference type="Pfam" id="PF01565">
    <property type="entry name" value="FAD_binding_4"/>
    <property type="match status" value="1"/>
</dbReference>